<organism evidence="1">
    <name type="scientific">marine sediment metagenome</name>
    <dbReference type="NCBI Taxonomy" id="412755"/>
    <lineage>
        <taxon>unclassified sequences</taxon>
        <taxon>metagenomes</taxon>
        <taxon>ecological metagenomes</taxon>
    </lineage>
</organism>
<name>A0A0F9JY78_9ZZZZ</name>
<reference evidence="1" key="1">
    <citation type="journal article" date="2015" name="Nature">
        <title>Complex archaea that bridge the gap between prokaryotes and eukaryotes.</title>
        <authorList>
            <person name="Spang A."/>
            <person name="Saw J.H."/>
            <person name="Jorgensen S.L."/>
            <person name="Zaremba-Niedzwiedzka K."/>
            <person name="Martijn J."/>
            <person name="Lind A.E."/>
            <person name="van Eijk R."/>
            <person name="Schleper C."/>
            <person name="Guy L."/>
            <person name="Ettema T.J."/>
        </authorList>
    </citation>
    <scope>NUCLEOTIDE SEQUENCE</scope>
</reference>
<protein>
    <submittedName>
        <fullName evidence="1">Uncharacterized protein</fullName>
    </submittedName>
</protein>
<dbReference type="EMBL" id="LAZR01015047">
    <property type="protein sequence ID" value="KKM14873.1"/>
    <property type="molecule type" value="Genomic_DNA"/>
</dbReference>
<dbReference type="AlphaFoldDB" id="A0A0F9JY78"/>
<comment type="caution">
    <text evidence="1">The sequence shown here is derived from an EMBL/GenBank/DDBJ whole genome shotgun (WGS) entry which is preliminary data.</text>
</comment>
<gene>
    <name evidence="1" type="ORF">LCGC14_1701790</name>
</gene>
<evidence type="ECO:0000313" key="1">
    <source>
        <dbReference type="EMBL" id="KKM14873.1"/>
    </source>
</evidence>
<sequence>MNMSDAITREQLREQLRQLTPPNSELLKLVERFPAPQEWYDEASEVEPVQ</sequence>
<accession>A0A0F9JY78</accession>
<proteinExistence type="predicted"/>